<comment type="pathway">
    <text evidence="3">Protein modification; protein glycosylation.</text>
</comment>
<evidence type="ECO:0000256" key="10">
    <source>
        <dbReference type="ARBA" id="ARBA00022989"/>
    </source>
</evidence>
<dbReference type="InterPro" id="IPR036424">
    <property type="entry name" value="UPP_synth-like_sf"/>
</dbReference>
<comment type="catalytic activity">
    <reaction evidence="12">
        <text>n isopentenyl diphosphate + (2E,6E)-farnesyl diphosphate = a di-trans,poly-cis-polyprenyl diphosphate + n diphosphate</text>
        <dbReference type="Rhea" id="RHEA:53008"/>
        <dbReference type="Rhea" id="RHEA-COMP:19494"/>
        <dbReference type="ChEBI" id="CHEBI:33019"/>
        <dbReference type="ChEBI" id="CHEBI:128769"/>
        <dbReference type="ChEBI" id="CHEBI:136960"/>
        <dbReference type="ChEBI" id="CHEBI:175763"/>
        <dbReference type="EC" id="2.5.1.87"/>
    </reaction>
</comment>
<evidence type="ECO:0000256" key="8">
    <source>
        <dbReference type="ARBA" id="ARBA00022824"/>
    </source>
</evidence>
<keyword evidence="9" id="KW-0460">Magnesium</keyword>
<evidence type="ECO:0000256" key="4">
    <source>
        <dbReference type="ARBA" id="ARBA00005432"/>
    </source>
</evidence>
<dbReference type="PANTHER" id="PTHR21528">
    <property type="entry name" value="DEHYDRODOLICHYL DIPHOSPHATE SYNTHASE COMPLEX SUBUNIT NUS1"/>
    <property type="match status" value="1"/>
</dbReference>
<keyword evidence="7" id="KW-0812">Transmembrane</keyword>
<keyword evidence="11" id="KW-0472">Membrane</keyword>
<dbReference type="PANTHER" id="PTHR21528:SF0">
    <property type="entry name" value="DEHYDRODOLICHYL DIPHOSPHATE SYNTHASE COMPLEX SUBUNIT NUS1"/>
    <property type="match status" value="1"/>
</dbReference>
<keyword evidence="14" id="KW-1185">Reference proteome</keyword>
<comment type="subcellular location">
    <subcellularLocation>
        <location evidence="2">Endoplasmic reticulum membrane</location>
    </subcellularLocation>
</comment>
<evidence type="ECO:0000256" key="2">
    <source>
        <dbReference type="ARBA" id="ARBA00004586"/>
    </source>
</evidence>
<evidence type="ECO:0000256" key="3">
    <source>
        <dbReference type="ARBA" id="ARBA00004922"/>
    </source>
</evidence>
<sequence>MLPVHIPHVRLAHLNNGCLHLQVNLRFMDLGDEIQRVLRSVGHNLVKLLRHLLWHLLHLAVSTWYFGLDLAHLLQHYLISSGLLRNYKVLNLSNLRCLAIVVDSEEAQHTSRVVELLSWLSAIGVKHVCLYDMEGVLKESKEIILKKLGDARPPEVADERSLFLERKHMVLEFVSLSDGKEGVAKAASFLCSNYLKGASSGEDQEPVFTEPEMTSALRAIGCGGPDPDLLLVYGSARCHLGFPAWRLRYTEIVHMGSLKSMKYGAMIKSIRKFTMVHQNYGS</sequence>
<comment type="cofactor">
    <cofactor evidence="1">
        <name>Mg(2+)</name>
        <dbReference type="ChEBI" id="CHEBI:18420"/>
    </cofactor>
</comment>
<evidence type="ECO:0000256" key="9">
    <source>
        <dbReference type="ARBA" id="ARBA00022842"/>
    </source>
</evidence>
<evidence type="ECO:0000256" key="1">
    <source>
        <dbReference type="ARBA" id="ARBA00001946"/>
    </source>
</evidence>
<keyword evidence="6" id="KW-0808">Transferase</keyword>
<dbReference type="OrthoDB" id="19639at2759"/>
<dbReference type="Gene3D" id="3.40.1180.10">
    <property type="entry name" value="Decaprenyl diphosphate synthase-like"/>
    <property type="match status" value="1"/>
</dbReference>
<dbReference type="GO" id="GO:1904423">
    <property type="term" value="C:dehydrodolichyl diphosphate synthase complex"/>
    <property type="evidence" value="ECO:0007669"/>
    <property type="project" value="InterPro"/>
</dbReference>
<evidence type="ECO:0000256" key="6">
    <source>
        <dbReference type="ARBA" id="ARBA00022679"/>
    </source>
</evidence>
<name>A0A9Q0QMH7_9MAGN</name>
<dbReference type="InterPro" id="IPR038887">
    <property type="entry name" value="Nus1/NgBR"/>
</dbReference>
<organism evidence="13 14">
    <name type="scientific">Protea cynaroides</name>
    <dbReference type="NCBI Taxonomy" id="273540"/>
    <lineage>
        <taxon>Eukaryota</taxon>
        <taxon>Viridiplantae</taxon>
        <taxon>Streptophyta</taxon>
        <taxon>Embryophyta</taxon>
        <taxon>Tracheophyta</taxon>
        <taxon>Spermatophyta</taxon>
        <taxon>Magnoliopsida</taxon>
        <taxon>Proteales</taxon>
        <taxon>Proteaceae</taxon>
        <taxon>Protea</taxon>
    </lineage>
</organism>
<keyword evidence="8" id="KW-0256">Endoplasmic reticulum</keyword>
<evidence type="ECO:0000256" key="11">
    <source>
        <dbReference type="ARBA" id="ARBA00023136"/>
    </source>
</evidence>
<evidence type="ECO:0000256" key="5">
    <source>
        <dbReference type="ARBA" id="ARBA00012596"/>
    </source>
</evidence>
<dbReference type="EMBL" id="JAMYWD010000007">
    <property type="protein sequence ID" value="KAJ4965290.1"/>
    <property type="molecule type" value="Genomic_DNA"/>
</dbReference>
<comment type="similarity">
    <text evidence="4">Belongs to the UPP synthase family.</text>
</comment>
<evidence type="ECO:0000313" key="14">
    <source>
        <dbReference type="Proteomes" id="UP001141806"/>
    </source>
</evidence>
<comment type="caution">
    <text evidence="13">The sequence shown here is derived from an EMBL/GenBank/DDBJ whole genome shotgun (WGS) entry which is preliminary data.</text>
</comment>
<dbReference type="AlphaFoldDB" id="A0A9Q0QMH7"/>
<protein>
    <recommendedName>
        <fullName evidence="5">ditrans,polycis-polyprenyl diphosphate synthase [(2E,6E)-farnesyldiphosphate specific]</fullName>
        <ecNumber evidence="5">2.5.1.87</ecNumber>
    </recommendedName>
</protein>
<dbReference type="SUPFAM" id="SSF64005">
    <property type="entry name" value="Undecaprenyl diphosphate synthase"/>
    <property type="match status" value="1"/>
</dbReference>
<dbReference type="Proteomes" id="UP001141806">
    <property type="component" value="Unassembled WGS sequence"/>
</dbReference>
<reference evidence="13" key="1">
    <citation type="journal article" date="2023" name="Plant J.">
        <title>The genome of the king protea, Protea cynaroides.</title>
        <authorList>
            <person name="Chang J."/>
            <person name="Duong T.A."/>
            <person name="Schoeman C."/>
            <person name="Ma X."/>
            <person name="Roodt D."/>
            <person name="Barker N."/>
            <person name="Li Z."/>
            <person name="Van de Peer Y."/>
            <person name="Mizrachi E."/>
        </authorList>
    </citation>
    <scope>NUCLEOTIDE SEQUENCE</scope>
    <source>
        <tissue evidence="13">Young leaves</tissue>
    </source>
</reference>
<proteinExistence type="inferred from homology"/>
<dbReference type="EC" id="2.5.1.87" evidence="5"/>
<accession>A0A9Q0QMH7</accession>
<gene>
    <name evidence="13" type="ORF">NE237_017139</name>
</gene>
<evidence type="ECO:0000313" key="13">
    <source>
        <dbReference type="EMBL" id="KAJ4965290.1"/>
    </source>
</evidence>
<dbReference type="GO" id="GO:0005789">
    <property type="term" value="C:endoplasmic reticulum membrane"/>
    <property type="evidence" value="ECO:0007669"/>
    <property type="project" value="UniProtKB-SubCell"/>
</dbReference>
<evidence type="ECO:0000256" key="7">
    <source>
        <dbReference type="ARBA" id="ARBA00022692"/>
    </source>
</evidence>
<dbReference type="GO" id="GO:0045547">
    <property type="term" value="F:ditrans,polycis-polyprenyl diphosphate synthase [(2E,6E)-farnesyl diphosphate specific] activity"/>
    <property type="evidence" value="ECO:0007669"/>
    <property type="project" value="UniProtKB-EC"/>
</dbReference>
<evidence type="ECO:0000256" key="12">
    <source>
        <dbReference type="ARBA" id="ARBA00047353"/>
    </source>
</evidence>
<keyword evidence="10" id="KW-1133">Transmembrane helix</keyword>